<gene>
    <name evidence="2" type="ORF">SSOG_07174</name>
</gene>
<sequence length="221" mass="23825">MRRPGHSSRRWPMPAPDPLPPASGTPPVFVAIGPAGSGKSHVARELARRLRAVYLDKDSLTGDLVDAALELVGRRAGGREDDPTYIERLMPTEYAALFTTAADNLRLGLPVVLDAPFAAYLADPDFLTASADQASWPTGTPVVVVEVRTSAETVRTRLTQRGLPRDRAKLADWPAFWQQLGTQDCTWSGARHIVVDNDGEPDLDGVVGLAGNAERESVHAV</sequence>
<dbReference type="PANTHER" id="PTHR37807:SF3">
    <property type="entry name" value="OS07G0160300 PROTEIN"/>
    <property type="match status" value="1"/>
</dbReference>
<organism evidence="2 3">
    <name type="scientific">Streptomyces himastatinicus ATCC 53653</name>
    <dbReference type="NCBI Taxonomy" id="457427"/>
    <lineage>
        <taxon>Bacteria</taxon>
        <taxon>Bacillati</taxon>
        <taxon>Actinomycetota</taxon>
        <taxon>Actinomycetes</taxon>
        <taxon>Kitasatosporales</taxon>
        <taxon>Streptomycetaceae</taxon>
        <taxon>Streptomyces</taxon>
        <taxon>Streptomyces violaceusniger group</taxon>
    </lineage>
</organism>
<proteinExistence type="predicted"/>
<name>D9WGY0_9ACTN</name>
<reference evidence="2 3" key="1">
    <citation type="submission" date="2009-02" db="EMBL/GenBank/DDBJ databases">
        <title>Annotation of Streptomyces hygroscopicus strain ATCC 53653.</title>
        <authorList>
            <consortium name="The Broad Institute Genome Sequencing Platform"/>
            <consortium name="Broad Institute Microbial Sequencing Center"/>
            <person name="Fischbach M."/>
            <person name="Godfrey P."/>
            <person name="Ward D."/>
            <person name="Young S."/>
            <person name="Zeng Q."/>
            <person name="Koehrsen M."/>
            <person name="Alvarado L."/>
            <person name="Berlin A.M."/>
            <person name="Bochicchio J."/>
            <person name="Borenstein D."/>
            <person name="Chapman S.B."/>
            <person name="Chen Z."/>
            <person name="Engels R."/>
            <person name="Freedman E."/>
            <person name="Gellesch M."/>
            <person name="Goldberg J."/>
            <person name="Griggs A."/>
            <person name="Gujja S."/>
            <person name="Heilman E.R."/>
            <person name="Heiman D.I."/>
            <person name="Hepburn T.A."/>
            <person name="Howarth C."/>
            <person name="Jen D."/>
            <person name="Larson L."/>
            <person name="Lewis B."/>
            <person name="Mehta T."/>
            <person name="Park D."/>
            <person name="Pearson M."/>
            <person name="Richards J."/>
            <person name="Roberts A."/>
            <person name="Saif S."/>
            <person name="Shea T.D."/>
            <person name="Shenoy N."/>
            <person name="Sisk P."/>
            <person name="Stolte C."/>
            <person name="Sykes S.N."/>
            <person name="Thomson T."/>
            <person name="Walk T."/>
            <person name="White J."/>
            <person name="Yandava C."/>
            <person name="Straight P."/>
            <person name="Clardy J."/>
            <person name="Hung D."/>
            <person name="Kolter R."/>
            <person name="Mekalanos J."/>
            <person name="Walker S."/>
            <person name="Walsh C.T."/>
            <person name="Wieland-Brown L.C."/>
            <person name="Haas B."/>
            <person name="Nusbaum C."/>
            <person name="Birren B."/>
        </authorList>
    </citation>
    <scope>NUCLEOTIDE SEQUENCE [LARGE SCALE GENOMIC DNA]</scope>
    <source>
        <strain evidence="2 3">ATCC 53653</strain>
    </source>
</reference>
<dbReference type="Pfam" id="PF13671">
    <property type="entry name" value="AAA_33"/>
    <property type="match status" value="1"/>
</dbReference>
<keyword evidence="3" id="KW-1185">Reference proteome</keyword>
<dbReference type="STRING" id="457427.SSOG_07174"/>
<protein>
    <submittedName>
        <fullName evidence="2">Putative transcriptional regulator</fullName>
    </submittedName>
</protein>
<dbReference type="AlphaFoldDB" id="D9WGY0"/>
<evidence type="ECO:0000313" key="3">
    <source>
        <dbReference type="Proteomes" id="UP000003963"/>
    </source>
</evidence>
<dbReference type="InterPro" id="IPR027417">
    <property type="entry name" value="P-loop_NTPase"/>
</dbReference>
<evidence type="ECO:0000256" key="1">
    <source>
        <dbReference type="SAM" id="MobiDB-lite"/>
    </source>
</evidence>
<dbReference type="SUPFAM" id="SSF52540">
    <property type="entry name" value="P-loop containing nucleoside triphosphate hydrolases"/>
    <property type="match status" value="1"/>
</dbReference>
<dbReference type="EMBL" id="GG657754">
    <property type="protein sequence ID" value="EFL27460.1"/>
    <property type="molecule type" value="Genomic_DNA"/>
</dbReference>
<dbReference type="Proteomes" id="UP000003963">
    <property type="component" value="Unassembled WGS sequence"/>
</dbReference>
<feature type="region of interest" description="Disordered" evidence="1">
    <location>
        <begin position="1"/>
        <end position="27"/>
    </location>
</feature>
<evidence type="ECO:0000313" key="2">
    <source>
        <dbReference type="EMBL" id="EFL27460.1"/>
    </source>
</evidence>
<dbReference type="PANTHER" id="PTHR37807">
    <property type="entry name" value="OS07G0160300 PROTEIN"/>
    <property type="match status" value="1"/>
</dbReference>
<dbReference type="Gene3D" id="3.40.50.300">
    <property type="entry name" value="P-loop containing nucleotide triphosphate hydrolases"/>
    <property type="match status" value="1"/>
</dbReference>
<feature type="compositionally biased region" description="Pro residues" evidence="1">
    <location>
        <begin position="13"/>
        <end position="24"/>
    </location>
</feature>
<accession>D9WGY0</accession>
<dbReference type="HOGENOM" id="CLU_108060_1_0_11"/>